<feature type="transmembrane region" description="Helical" evidence="6">
    <location>
        <begin position="320"/>
        <end position="340"/>
    </location>
</feature>
<accession>A0AAW7Z8B5</accession>
<evidence type="ECO:0000256" key="1">
    <source>
        <dbReference type="ARBA" id="ARBA00004651"/>
    </source>
</evidence>
<reference evidence="7" key="2">
    <citation type="submission" date="2023-03" db="EMBL/GenBank/DDBJ databases">
        <authorList>
            <person name="Zhang Z."/>
        </authorList>
    </citation>
    <scope>NUCLEOTIDE SEQUENCE</scope>
    <source>
        <strain evidence="7">DSA</strain>
    </source>
</reference>
<feature type="transmembrane region" description="Helical" evidence="6">
    <location>
        <begin position="145"/>
        <end position="163"/>
    </location>
</feature>
<feature type="transmembrane region" description="Helical" evidence="6">
    <location>
        <begin position="242"/>
        <end position="260"/>
    </location>
</feature>
<evidence type="ECO:0000256" key="6">
    <source>
        <dbReference type="SAM" id="Phobius"/>
    </source>
</evidence>
<keyword evidence="4 6" id="KW-1133">Transmembrane helix</keyword>
<evidence type="ECO:0000256" key="3">
    <source>
        <dbReference type="ARBA" id="ARBA00022692"/>
    </source>
</evidence>
<dbReference type="CDD" id="cd06580">
    <property type="entry name" value="TM_PBP1_transp_TpRbsC_like"/>
    <property type="match status" value="1"/>
</dbReference>
<reference evidence="7" key="1">
    <citation type="journal article" date="2023" name="J. Hazard. Mater.">
        <title>Anaerobic biodegradation of pyrene and benzo[a]pyrene by a new sulfate-reducing Desulforamulus aquiferis strain DSA.</title>
        <authorList>
            <person name="Zhang Z."/>
            <person name="Sun J."/>
            <person name="Gong X."/>
            <person name="Wang C."/>
            <person name="Wang H."/>
        </authorList>
    </citation>
    <scope>NUCLEOTIDE SEQUENCE</scope>
    <source>
        <strain evidence="7">DSA</strain>
    </source>
</reference>
<keyword evidence="5 6" id="KW-0472">Membrane</keyword>
<comment type="caution">
    <text evidence="7">The sequence shown here is derived from an EMBL/GenBank/DDBJ whole genome shotgun (WGS) entry which is preliminary data.</text>
</comment>
<feature type="transmembrane region" description="Helical" evidence="6">
    <location>
        <begin position="62"/>
        <end position="80"/>
    </location>
</feature>
<dbReference type="PANTHER" id="PTHR47089:SF1">
    <property type="entry name" value="GUANOSINE ABC TRANSPORTER PERMEASE PROTEIN NUPP"/>
    <property type="match status" value="1"/>
</dbReference>
<evidence type="ECO:0000256" key="5">
    <source>
        <dbReference type="ARBA" id="ARBA00023136"/>
    </source>
</evidence>
<dbReference type="EMBL" id="JARPTC010000001">
    <property type="protein sequence ID" value="MDO7785731.1"/>
    <property type="molecule type" value="Genomic_DNA"/>
</dbReference>
<evidence type="ECO:0000256" key="4">
    <source>
        <dbReference type="ARBA" id="ARBA00022989"/>
    </source>
</evidence>
<dbReference type="Pfam" id="PF02653">
    <property type="entry name" value="BPD_transp_2"/>
    <property type="match status" value="1"/>
</dbReference>
<organism evidence="7 8">
    <name type="scientific">Desulforamulus aquiferis</name>
    <dbReference type="NCBI Taxonomy" id="1397668"/>
    <lineage>
        <taxon>Bacteria</taxon>
        <taxon>Bacillati</taxon>
        <taxon>Bacillota</taxon>
        <taxon>Clostridia</taxon>
        <taxon>Eubacteriales</taxon>
        <taxon>Peptococcaceae</taxon>
        <taxon>Desulforamulus</taxon>
    </lineage>
</organism>
<name>A0AAW7Z8B5_9FIRM</name>
<dbReference type="Proteomes" id="UP001172911">
    <property type="component" value="Unassembled WGS sequence"/>
</dbReference>
<dbReference type="AlphaFoldDB" id="A0AAW7Z8B5"/>
<feature type="transmembrane region" description="Helical" evidence="6">
    <location>
        <begin position="12"/>
        <end position="35"/>
    </location>
</feature>
<dbReference type="GO" id="GO:0022857">
    <property type="term" value="F:transmembrane transporter activity"/>
    <property type="evidence" value="ECO:0007669"/>
    <property type="project" value="InterPro"/>
</dbReference>
<comment type="subcellular location">
    <subcellularLocation>
        <location evidence="1">Cell membrane</location>
        <topology evidence="1">Multi-pass membrane protein</topology>
    </subcellularLocation>
</comment>
<sequence>MQKIIKLSKSALVSIAPAVITIALAIMTGGLLLLVTGQDPIEAFKTLFWGAFGSKNRIAETLVKATPLMIMALGTSIAFKSQLWNIGGDGQFTLGAVFAVFVALNLSFMPALILLPLSFMAAFLGGALWGGLAGALRAKFNANEVITTLMLNYIAVYLLSWLIRGPMIDPKGQGFPQTELIGEAIRLPILLSGTRLHLGILVALLIILAGYFFWRSSLGFRVKLVGEGPDVASYSGIQISKTIVLVMFISSGLAGLAGWSEVFGIHYRLIDDIAIGYGSLAIVVALLGGLNPLGIMVSSFFFAALMVGGSTMQRMVGVPFSLVNVIQGLVIIFVISRIIYTQWRDRHAVGIINTGVSDKSTGRSN</sequence>
<feature type="transmembrane region" description="Helical" evidence="6">
    <location>
        <begin position="92"/>
        <end position="113"/>
    </location>
</feature>
<evidence type="ECO:0000256" key="2">
    <source>
        <dbReference type="ARBA" id="ARBA00022475"/>
    </source>
</evidence>
<proteinExistence type="predicted"/>
<gene>
    <name evidence="7" type="ORF">P6N53_00600</name>
</gene>
<evidence type="ECO:0000313" key="8">
    <source>
        <dbReference type="Proteomes" id="UP001172911"/>
    </source>
</evidence>
<dbReference type="InterPro" id="IPR001851">
    <property type="entry name" value="ABC_transp_permease"/>
</dbReference>
<dbReference type="GO" id="GO:0005886">
    <property type="term" value="C:plasma membrane"/>
    <property type="evidence" value="ECO:0007669"/>
    <property type="project" value="UniProtKB-SubCell"/>
</dbReference>
<feature type="transmembrane region" description="Helical" evidence="6">
    <location>
        <begin position="280"/>
        <end position="308"/>
    </location>
</feature>
<keyword evidence="2" id="KW-1003">Cell membrane</keyword>
<evidence type="ECO:0000313" key="7">
    <source>
        <dbReference type="EMBL" id="MDO7785731.1"/>
    </source>
</evidence>
<feature type="transmembrane region" description="Helical" evidence="6">
    <location>
        <begin position="119"/>
        <end position="138"/>
    </location>
</feature>
<protein>
    <submittedName>
        <fullName evidence="7">ABC transporter permease</fullName>
    </submittedName>
</protein>
<dbReference type="PANTHER" id="PTHR47089">
    <property type="entry name" value="ABC TRANSPORTER, PERMEASE PROTEIN"/>
    <property type="match status" value="1"/>
</dbReference>
<feature type="transmembrane region" description="Helical" evidence="6">
    <location>
        <begin position="196"/>
        <end position="214"/>
    </location>
</feature>
<keyword evidence="3 6" id="KW-0812">Transmembrane</keyword>
<dbReference type="RefSeq" id="WP_304540320.1">
    <property type="nucleotide sequence ID" value="NZ_JARPTC010000001.1"/>
</dbReference>
<keyword evidence="8" id="KW-1185">Reference proteome</keyword>